<comment type="caution">
    <text evidence="1">The sequence shown here is derived from an EMBL/GenBank/DDBJ whole genome shotgun (WGS) entry which is preliminary data.</text>
</comment>
<sequence>MKSEKDLSKETPSSVEDNRHWQERALYGLAAAAPLALFALPQTRALARSAFGLKAEAGLMQSEAVAALKAEAGQTLKTEAGQALKTDVALGLKAQPGLVLKNEAALALKGKELEIPPVFSIKSIDVDAHMAPSTRAAIASGSKLYNPELASGFASGLREDSRRLFPDTFRAYMPLEPYKKIAGALDKDAPEFLHFAGQVDRWQPVLNRHANALADRVGMPRVKVNVWLDELGSRGLYDVPTNEMRVNYGELLRPRQLAETIYHEGTHAEQLNLLVRAQADKLGLPARPLASQIDELGLAMRKNLGIEQGFSSAYLDEAMHLRGGARLTKPELERAKSLRKSLASMGEGHNIDAFEDALFRDYLGRMPRNGQGFAEFLERNPSFASEMLDFGHGKRLPVVSRRFLTDFKAADGDLSLLSLAKEGEAFQGVRRSMLDVLERNNRKRQFDGLKYRFSTHEVEAFENGALTYLRAH</sequence>
<organism evidence="1 2">
    <name type="scientific">Candidatus Obscuribacter phosphatis</name>
    <dbReference type="NCBI Taxonomy" id="1906157"/>
    <lineage>
        <taxon>Bacteria</taxon>
        <taxon>Bacillati</taxon>
        <taxon>Candidatus Melainabacteria</taxon>
        <taxon>Candidatus Obscuribacterales</taxon>
        <taxon>Candidatus Obscuribacteraceae</taxon>
        <taxon>Candidatus Obscuribacter</taxon>
    </lineage>
</organism>
<protein>
    <submittedName>
        <fullName evidence="1">Uncharacterized protein</fullName>
    </submittedName>
</protein>
<name>A0A8J7PFT7_9BACT</name>
<accession>A0A8J7PFT7</accession>
<dbReference type="EMBL" id="JAFLCK010000012">
    <property type="protein sequence ID" value="MBN8660668.1"/>
    <property type="molecule type" value="Genomic_DNA"/>
</dbReference>
<dbReference type="AlphaFoldDB" id="A0A8J7PFT7"/>
<reference evidence="1" key="1">
    <citation type="submission" date="2021-02" db="EMBL/GenBank/DDBJ databases">
        <title>Genome-Resolved Metagenomics of a Microbial Community Performing Photosynthetic Biological Nutrient Removal.</title>
        <authorList>
            <person name="Mcdaniel E.A."/>
        </authorList>
    </citation>
    <scope>NUCLEOTIDE SEQUENCE</scope>
    <source>
        <strain evidence="1">UWPOB_OBS1</strain>
    </source>
</reference>
<evidence type="ECO:0000313" key="2">
    <source>
        <dbReference type="Proteomes" id="UP000664277"/>
    </source>
</evidence>
<dbReference type="Proteomes" id="UP000664277">
    <property type="component" value="Unassembled WGS sequence"/>
</dbReference>
<gene>
    <name evidence="1" type="ORF">J0M35_09915</name>
</gene>
<proteinExistence type="predicted"/>
<evidence type="ECO:0000313" key="1">
    <source>
        <dbReference type="EMBL" id="MBN8660668.1"/>
    </source>
</evidence>